<keyword evidence="9" id="KW-1185">Reference proteome</keyword>
<dbReference type="Gene3D" id="2.60.120.10">
    <property type="entry name" value="Jelly Rolls"/>
    <property type="match status" value="1"/>
</dbReference>
<comment type="pathway">
    <text evidence="5">Carbohydrate biosynthesis; dTDP-L-rhamnose biosynthesis.</text>
</comment>
<dbReference type="PANTHER" id="PTHR10491:SF4">
    <property type="entry name" value="METHIONINE ADENOSYLTRANSFERASE 2 SUBUNIT BETA"/>
    <property type="match status" value="1"/>
</dbReference>
<accession>A0A542YMS5</accession>
<dbReference type="InterPro" id="IPR014710">
    <property type="entry name" value="RmlC-like_jellyroll"/>
</dbReference>
<dbReference type="InterPro" id="IPR036291">
    <property type="entry name" value="NAD(P)-bd_dom_sf"/>
</dbReference>
<dbReference type="OrthoDB" id="9803892at2"/>
<gene>
    <name evidence="8" type="ORF">FB467_0472</name>
</gene>
<dbReference type="AlphaFoldDB" id="A0A542YMS5"/>
<evidence type="ECO:0000256" key="4">
    <source>
        <dbReference type="PIRSR" id="PIRSR600888-3"/>
    </source>
</evidence>
<comment type="similarity">
    <text evidence="2 5">Belongs to the dTDP-4-dehydrorhamnose reductase family.</text>
</comment>
<organism evidence="8 9">
    <name type="scientific">Ornithinicoccus hortensis</name>
    <dbReference type="NCBI Taxonomy" id="82346"/>
    <lineage>
        <taxon>Bacteria</taxon>
        <taxon>Bacillati</taxon>
        <taxon>Actinomycetota</taxon>
        <taxon>Actinomycetes</taxon>
        <taxon>Micrococcales</taxon>
        <taxon>Intrasporangiaceae</taxon>
        <taxon>Ornithinicoccus</taxon>
    </lineage>
</organism>
<comment type="function">
    <text evidence="5">Catalyzes the reduction of dTDP-6-deoxy-L-lyxo-4-hexulose to yield dTDP-L-rhamnose.</text>
</comment>
<dbReference type="InterPro" id="IPR005913">
    <property type="entry name" value="dTDP_dehydrorham_reduct"/>
</dbReference>
<dbReference type="InterPro" id="IPR011051">
    <property type="entry name" value="RmlC_Cupin_sf"/>
</dbReference>
<dbReference type="SUPFAM" id="SSF51182">
    <property type="entry name" value="RmlC-like cupins"/>
    <property type="match status" value="1"/>
</dbReference>
<sequence length="470" mass="49706">MPARGPELSVRSTAIPGLLVVTMPVHGDSRGWFRENWQRAKMVAEGLPDFTPVQHSLAYNAARGTTRGIHAEPWDKFVSVASGRAFGAWVDLREGPSYGAVHTEELTEDTAVFVPRGVGNSYQTLVPDTTYSYLVNDHWSADAAYTNLNLGDPTVAVPWPIPLEQAVRSEKDLGHPSLADVRAVRPPGVVILGGTGQLGKALAAQFPQARVLGRAECDLADPSSVAALDVPRGGTVLNAAAYTAVDAAQTAQGRAAAWAANATGVAALVRRVAEQRATLVHYSSDYVFDGTGGSGPDGAYLEEDPVAPLGVYGQSKLAGDLAVGTLPRHYLVRTSWVVGEGANFVRTMQRLARDGVRPTVVDDQVGRLTFTTELARATAHLLAGDAPFGTYNVTCSGTPTSWAELAGAVFEHEGRDPGDVTPVSTADYLSGRTGETAPRPAVSTLHLGRIEETGYRPTDQAAALRDYLAG</sequence>
<evidence type="ECO:0000256" key="2">
    <source>
        <dbReference type="ARBA" id="ARBA00010944"/>
    </source>
</evidence>
<feature type="domain" description="RmlD-like substrate binding" evidence="7">
    <location>
        <begin position="189"/>
        <end position="468"/>
    </location>
</feature>
<dbReference type="PANTHER" id="PTHR10491">
    <property type="entry name" value="DTDP-4-DEHYDRORHAMNOSE REDUCTASE"/>
    <property type="match status" value="1"/>
</dbReference>
<dbReference type="EMBL" id="VFOP01000001">
    <property type="protein sequence ID" value="TQL49402.1"/>
    <property type="molecule type" value="Genomic_DNA"/>
</dbReference>
<dbReference type="GO" id="GO:0008830">
    <property type="term" value="F:dTDP-4-dehydrorhamnose 3,5-epimerase activity"/>
    <property type="evidence" value="ECO:0007669"/>
    <property type="project" value="InterPro"/>
</dbReference>
<keyword evidence="5" id="KW-0560">Oxidoreductase</keyword>
<feature type="site" description="Participates in a stacking interaction with the thymidine ring of dTDP-4-oxo-6-deoxyglucose" evidence="4">
    <location>
        <position position="139"/>
    </location>
</feature>
<dbReference type="CDD" id="cd05254">
    <property type="entry name" value="dTDP_HR_like_SDR_e"/>
    <property type="match status" value="1"/>
</dbReference>
<dbReference type="UniPathway" id="UPA00124"/>
<dbReference type="Pfam" id="PF04321">
    <property type="entry name" value="RmlD_sub_bind"/>
    <property type="match status" value="1"/>
</dbReference>
<dbReference type="Proteomes" id="UP000319516">
    <property type="component" value="Unassembled WGS sequence"/>
</dbReference>
<feature type="region of interest" description="Disordered" evidence="6">
    <location>
        <begin position="414"/>
        <end position="439"/>
    </location>
</feature>
<dbReference type="InterPro" id="IPR029903">
    <property type="entry name" value="RmlD-like-bd"/>
</dbReference>
<protein>
    <recommendedName>
        <fullName evidence="5">dTDP-4-dehydrorhamnose reductase</fullName>
        <ecNumber evidence="5">1.1.1.133</ecNumber>
    </recommendedName>
</protein>
<reference evidence="8 9" key="1">
    <citation type="submission" date="2019-06" db="EMBL/GenBank/DDBJ databases">
        <title>Sequencing the genomes of 1000 actinobacteria strains.</title>
        <authorList>
            <person name="Klenk H.-P."/>
        </authorList>
    </citation>
    <scope>NUCLEOTIDE SEQUENCE [LARGE SCALE GENOMIC DNA]</scope>
    <source>
        <strain evidence="8 9">DSM 12335</strain>
    </source>
</reference>
<dbReference type="EC" id="1.1.1.133" evidence="5"/>
<dbReference type="Pfam" id="PF00908">
    <property type="entry name" value="dTDP_sugar_isom"/>
    <property type="match status" value="1"/>
</dbReference>
<comment type="caution">
    <text evidence="8">The sequence shown here is derived from an EMBL/GenBank/DDBJ whole genome shotgun (WGS) entry which is preliminary data.</text>
</comment>
<evidence type="ECO:0000313" key="9">
    <source>
        <dbReference type="Proteomes" id="UP000319516"/>
    </source>
</evidence>
<dbReference type="InterPro" id="IPR000888">
    <property type="entry name" value="RmlC-like"/>
</dbReference>
<feature type="active site" description="Proton acceptor" evidence="3">
    <location>
        <position position="70"/>
    </location>
</feature>
<keyword evidence="5" id="KW-0521">NADP</keyword>
<evidence type="ECO:0000313" key="8">
    <source>
        <dbReference type="EMBL" id="TQL49402.1"/>
    </source>
</evidence>
<feature type="active site" description="Proton donor" evidence="3">
    <location>
        <position position="133"/>
    </location>
</feature>
<evidence type="ECO:0000259" key="7">
    <source>
        <dbReference type="Pfam" id="PF04321"/>
    </source>
</evidence>
<name>A0A542YMS5_9MICO</name>
<dbReference type="Gene3D" id="3.40.50.720">
    <property type="entry name" value="NAD(P)-binding Rossmann-like Domain"/>
    <property type="match status" value="1"/>
</dbReference>
<dbReference type="GO" id="GO:0008831">
    <property type="term" value="F:dTDP-4-dehydrorhamnose reductase activity"/>
    <property type="evidence" value="ECO:0007669"/>
    <property type="project" value="UniProtKB-EC"/>
</dbReference>
<evidence type="ECO:0000256" key="1">
    <source>
        <dbReference type="ARBA" id="ARBA00010154"/>
    </source>
</evidence>
<proteinExistence type="inferred from homology"/>
<evidence type="ECO:0000256" key="6">
    <source>
        <dbReference type="SAM" id="MobiDB-lite"/>
    </source>
</evidence>
<comment type="similarity">
    <text evidence="1">Belongs to the dTDP-4-dehydrorhamnose 3,5-epimerase family.</text>
</comment>
<dbReference type="Gene3D" id="3.90.25.10">
    <property type="entry name" value="UDP-galactose 4-epimerase, domain 1"/>
    <property type="match status" value="1"/>
</dbReference>
<dbReference type="RefSeq" id="WP_141783665.1">
    <property type="nucleotide sequence ID" value="NZ_BAAAIK010000003.1"/>
</dbReference>
<evidence type="ECO:0000256" key="3">
    <source>
        <dbReference type="PIRSR" id="PIRSR600888-1"/>
    </source>
</evidence>
<dbReference type="SUPFAM" id="SSF51735">
    <property type="entry name" value="NAD(P)-binding Rossmann-fold domains"/>
    <property type="match status" value="1"/>
</dbReference>
<dbReference type="GO" id="GO:0019305">
    <property type="term" value="P:dTDP-rhamnose biosynthetic process"/>
    <property type="evidence" value="ECO:0007669"/>
    <property type="project" value="UniProtKB-UniPathway"/>
</dbReference>
<evidence type="ECO:0000256" key="5">
    <source>
        <dbReference type="RuleBase" id="RU364082"/>
    </source>
</evidence>